<reference evidence="1" key="1">
    <citation type="submission" date="2020-07" db="EMBL/GenBank/DDBJ databases">
        <authorList>
            <person name="Ferguson B K."/>
        </authorList>
    </citation>
    <scope>NUCLEOTIDE SEQUENCE</scope>
    <source>
        <strain evidence="1">L06</strain>
    </source>
</reference>
<gene>
    <name evidence="1" type="ORF">BBRV_LOCUS84021</name>
</gene>
<organism evidence="1">
    <name type="scientific">Bracon brevicornis</name>
    <dbReference type="NCBI Taxonomy" id="1563983"/>
    <lineage>
        <taxon>Eukaryota</taxon>
        <taxon>Metazoa</taxon>
        <taxon>Ecdysozoa</taxon>
        <taxon>Arthropoda</taxon>
        <taxon>Hexapoda</taxon>
        <taxon>Insecta</taxon>
        <taxon>Pterygota</taxon>
        <taxon>Neoptera</taxon>
        <taxon>Endopterygota</taxon>
        <taxon>Hymenoptera</taxon>
        <taxon>Apocrita</taxon>
        <taxon>Ichneumonoidea</taxon>
        <taxon>Braconidae</taxon>
        <taxon>Braconinae</taxon>
        <taxon>Bracon</taxon>
    </lineage>
</organism>
<dbReference type="EMBL" id="CADCXW020000190">
    <property type="protein sequence ID" value="CAD1565502.1"/>
    <property type="molecule type" value="Genomic_DNA"/>
</dbReference>
<protein>
    <submittedName>
        <fullName evidence="1">Uncharacterized protein</fullName>
    </submittedName>
</protein>
<evidence type="ECO:0000313" key="1">
    <source>
        <dbReference type="EMBL" id="CAD1565502.1"/>
    </source>
</evidence>
<sequence>MGTHEELIKKQGAYYDLVRQEEKEQ</sequence>
<accession>A0A6V7KMJ7</accession>
<proteinExistence type="predicted"/>
<name>A0A6V7KMJ7_9HYME</name>
<dbReference type="AlphaFoldDB" id="A0A6V7KMJ7"/>